<dbReference type="RefSeq" id="WP_371952006.1">
    <property type="nucleotide sequence ID" value="NZ_JAXCEI010000010.1"/>
</dbReference>
<dbReference type="EMBL" id="JAXCEI010000010">
    <property type="protein sequence ID" value="MFA1541850.1"/>
    <property type="molecule type" value="Genomic_DNA"/>
</dbReference>
<comment type="caution">
    <text evidence="1">The sequence shown here is derived from an EMBL/GenBank/DDBJ whole genome shotgun (WGS) entry which is preliminary data.</text>
</comment>
<dbReference type="Proteomes" id="UP001569963">
    <property type="component" value="Unassembled WGS sequence"/>
</dbReference>
<evidence type="ECO:0000313" key="1">
    <source>
        <dbReference type="EMBL" id="MFA1541850.1"/>
    </source>
</evidence>
<name>A0ABV4QFA0_9ACTN</name>
<reference evidence="1 2" key="1">
    <citation type="submission" date="2023-11" db="EMBL/GenBank/DDBJ databases">
        <title>Actinomadura monticuli sp. nov., isolated from volcanic ash.</title>
        <authorList>
            <person name="Lee S.D."/>
            <person name="Yang H."/>
            <person name="Kim I.S."/>
        </authorList>
    </citation>
    <scope>NUCLEOTIDE SEQUENCE [LARGE SCALE GENOMIC DNA]</scope>
    <source>
        <strain evidence="1 2">DLS-62</strain>
    </source>
</reference>
<accession>A0ABV4QFA0</accession>
<keyword evidence="2" id="KW-1185">Reference proteome</keyword>
<proteinExistence type="predicted"/>
<protein>
    <submittedName>
        <fullName evidence="1">Uncharacterized protein</fullName>
    </submittedName>
</protein>
<organism evidence="1 2">
    <name type="scientific">Actinomadura monticuli</name>
    <dbReference type="NCBI Taxonomy" id="3097367"/>
    <lineage>
        <taxon>Bacteria</taxon>
        <taxon>Bacillati</taxon>
        <taxon>Actinomycetota</taxon>
        <taxon>Actinomycetes</taxon>
        <taxon>Streptosporangiales</taxon>
        <taxon>Thermomonosporaceae</taxon>
        <taxon>Actinomadura</taxon>
    </lineage>
</organism>
<gene>
    <name evidence="1" type="ORF">SM611_23215</name>
</gene>
<evidence type="ECO:0000313" key="2">
    <source>
        <dbReference type="Proteomes" id="UP001569963"/>
    </source>
</evidence>
<sequence>MRNGTGLTHDPDLPAAPAGRYAALSRERLAAVVPELLLIGQLIDRSGMAWCISAFGRERMAQIAIEEWAAASPIYTRRMQRALGYAPEVPGKGDVPTIFKGLQLDIGAPPQFMDFRYTVHDRWHGEFHLDHCGALMDVEPMGDDYVRSMCHDIEDPTFDATAVATNPKAQVRPIHRPPRTPADRHPHCAWTVVIDESHPEARGIPLLADNERSRAATLELAPIDPADDGLADYSGPLLSDLDFAAFSHSALARIADEVCLQMHLLNRAFTLAVAERAADAGELLRIRRKQLVGIAGIAAERLARVLDLPDGAEGAARLLALHPILNPAAYVDADAGTDGIAVRPSPAHEDGAWISLCGPGWTAPLQAIVRAVDPHLAVEAAATGSGGEWRLTVVRRDEPAPEAGEVAVVRFSTGAGFTFEPRRSLPITPV</sequence>